<dbReference type="InterPro" id="IPR000326">
    <property type="entry name" value="PAP2/HPO"/>
</dbReference>
<dbReference type="EMBL" id="LLVT01000001">
    <property type="protein sequence ID" value="KSW13283.1"/>
    <property type="molecule type" value="Genomic_DNA"/>
</dbReference>
<dbReference type="InterPro" id="IPR036938">
    <property type="entry name" value="PAP2/HPO_sf"/>
</dbReference>
<dbReference type="OrthoDB" id="5289372at2"/>
<sequence>MIARRLLTPPVIIGVLLVAAVAVAGGFITSPLSIDTTVWSDFVASRTPAMNSFMTGASWLFDPKRAVVVALVVAGAVWWFIKKVMNALYILCSVVFSAANSYIIKHLYERPRPEEALRLITEDGYSFPSGHATAVTALFVSLVLVLTTTRVGRRLRYLLWAAALTLIVFICVTRLYLGVHWVTDVIAGFSVGLGSSMILAPFMIGPNALKLFR</sequence>
<dbReference type="Pfam" id="PF01569">
    <property type="entry name" value="PAP2"/>
    <property type="match status" value="1"/>
</dbReference>
<evidence type="ECO:0000313" key="4">
    <source>
        <dbReference type="Proteomes" id="UP000054686"/>
    </source>
</evidence>
<dbReference type="RefSeq" id="WP_060566065.1">
    <property type="nucleotide sequence ID" value="NZ_CP040006.1"/>
</dbReference>
<proteinExistence type="predicted"/>
<keyword evidence="1" id="KW-0472">Membrane</keyword>
<dbReference type="SUPFAM" id="SSF48317">
    <property type="entry name" value="Acid phosphatase/Vanadium-dependent haloperoxidase"/>
    <property type="match status" value="1"/>
</dbReference>
<keyword evidence="1" id="KW-0812">Transmembrane</keyword>
<feature type="transmembrane region" description="Helical" evidence="1">
    <location>
        <begin position="128"/>
        <end position="146"/>
    </location>
</feature>
<feature type="transmembrane region" description="Helical" evidence="1">
    <location>
        <begin position="88"/>
        <end position="108"/>
    </location>
</feature>
<dbReference type="PANTHER" id="PTHR14969:SF13">
    <property type="entry name" value="AT30094P"/>
    <property type="match status" value="1"/>
</dbReference>
<feature type="transmembrane region" description="Helical" evidence="1">
    <location>
        <begin position="185"/>
        <end position="204"/>
    </location>
</feature>
<dbReference type="Proteomes" id="UP000054686">
    <property type="component" value="Unassembled WGS sequence"/>
</dbReference>
<reference evidence="3 4" key="1">
    <citation type="submission" date="2015-10" db="EMBL/GenBank/DDBJ databases">
        <title>Draft Genome of Actinomyces odontolyticus subsp. actinosynbacter strain XH001.</title>
        <authorList>
            <person name="Mclean J.S."/>
            <person name="He X."/>
        </authorList>
    </citation>
    <scope>NUCLEOTIDE SEQUENCE [LARGE SCALE GENOMIC DNA]</scope>
    <source>
        <strain evidence="3 4">XH001</strain>
    </source>
</reference>
<dbReference type="PANTHER" id="PTHR14969">
    <property type="entry name" value="SPHINGOSINE-1-PHOSPHATE PHOSPHOHYDROLASE"/>
    <property type="match status" value="1"/>
</dbReference>
<dbReference type="CDD" id="cd03392">
    <property type="entry name" value="PAP2_like_2"/>
    <property type="match status" value="1"/>
</dbReference>
<keyword evidence="1" id="KW-1133">Transmembrane helix</keyword>
<feature type="transmembrane region" description="Helical" evidence="1">
    <location>
        <begin position="158"/>
        <end position="179"/>
    </location>
</feature>
<name>A0A0V8RZ08_9ACTO</name>
<organism evidence="3 4">
    <name type="scientific">Schaalia odontolytica</name>
    <dbReference type="NCBI Taxonomy" id="1660"/>
    <lineage>
        <taxon>Bacteria</taxon>
        <taxon>Bacillati</taxon>
        <taxon>Actinomycetota</taxon>
        <taxon>Actinomycetes</taxon>
        <taxon>Actinomycetales</taxon>
        <taxon>Actinomycetaceae</taxon>
        <taxon>Schaalia</taxon>
    </lineage>
</organism>
<comment type="caution">
    <text evidence="3">The sequence shown here is derived from an EMBL/GenBank/DDBJ whole genome shotgun (WGS) entry which is preliminary data.</text>
</comment>
<dbReference type="Gene3D" id="1.20.144.10">
    <property type="entry name" value="Phosphatidic acid phosphatase type 2/haloperoxidase"/>
    <property type="match status" value="2"/>
</dbReference>
<evidence type="ECO:0000313" key="3">
    <source>
        <dbReference type="EMBL" id="KSW13283.1"/>
    </source>
</evidence>
<feature type="transmembrane region" description="Helical" evidence="1">
    <location>
        <begin position="64"/>
        <end position="81"/>
    </location>
</feature>
<dbReference type="AlphaFoldDB" id="A0A0V8RZ08"/>
<evidence type="ECO:0000256" key="1">
    <source>
        <dbReference type="SAM" id="Phobius"/>
    </source>
</evidence>
<gene>
    <name evidence="3" type="ORF">APY09_02710</name>
</gene>
<dbReference type="SMART" id="SM00014">
    <property type="entry name" value="acidPPc"/>
    <property type="match status" value="1"/>
</dbReference>
<feature type="domain" description="Phosphatidic acid phosphatase type 2/haloperoxidase" evidence="2">
    <location>
        <begin position="86"/>
        <end position="200"/>
    </location>
</feature>
<evidence type="ECO:0000259" key="2">
    <source>
        <dbReference type="SMART" id="SM00014"/>
    </source>
</evidence>
<accession>A0A0V8RZ08</accession>
<protein>
    <recommendedName>
        <fullName evidence="2">Phosphatidic acid phosphatase type 2/haloperoxidase domain-containing protein</fullName>
    </recommendedName>
</protein>